<gene>
    <name evidence="2" type="ORF">P43SY_005413</name>
</gene>
<comment type="caution">
    <text evidence="2">The sequence shown here is derived from an EMBL/GenBank/DDBJ whole genome shotgun (WGS) entry which is preliminary data.</text>
</comment>
<keyword evidence="3" id="KW-1185">Reference proteome</keyword>
<evidence type="ECO:0000313" key="3">
    <source>
        <dbReference type="Proteomes" id="UP001209570"/>
    </source>
</evidence>
<dbReference type="Proteomes" id="UP001209570">
    <property type="component" value="Unassembled WGS sequence"/>
</dbReference>
<proteinExistence type="predicted"/>
<evidence type="ECO:0000256" key="1">
    <source>
        <dbReference type="SAM" id="MobiDB-lite"/>
    </source>
</evidence>
<feature type="compositionally biased region" description="Basic and acidic residues" evidence="1">
    <location>
        <begin position="79"/>
        <end position="97"/>
    </location>
</feature>
<name>A0AAD5LAI0_PYTIN</name>
<feature type="compositionally biased region" description="Low complexity" evidence="1">
    <location>
        <begin position="51"/>
        <end position="65"/>
    </location>
</feature>
<dbReference type="AlphaFoldDB" id="A0AAD5LAI0"/>
<feature type="region of interest" description="Disordered" evidence="1">
    <location>
        <begin position="49"/>
        <end position="105"/>
    </location>
</feature>
<organism evidence="2 3">
    <name type="scientific">Pythium insidiosum</name>
    <name type="common">Pythiosis disease agent</name>
    <dbReference type="NCBI Taxonomy" id="114742"/>
    <lineage>
        <taxon>Eukaryota</taxon>
        <taxon>Sar</taxon>
        <taxon>Stramenopiles</taxon>
        <taxon>Oomycota</taxon>
        <taxon>Peronosporomycetes</taxon>
        <taxon>Pythiales</taxon>
        <taxon>Pythiaceae</taxon>
        <taxon>Pythium</taxon>
    </lineage>
</organism>
<sequence length="278" mass="30539">MQPASPVPTASDHAPPDDNRRAQALPQFAEISTTAPLRVSHAAHGMIPLDLSTPLPAAATSPAEENGIGARQEPEPQPEPERGGERRRATGSQDHHPVLQQLSTRSRDVESVLIGRSIDMVVKKKHVVDEIQDILNSLEMELQFERHSHIGFGQAGSPPAAPAPPRCFQCGKAGELAMLALDGKRREQYCQECWEIFFFSEQQQQQQQTPAPLTLTRGSPESPDLDPYEYSLHDSSVSISDAFAPWQHLRIDADSASERDSSVTMSSSITAHTDEVWL</sequence>
<reference evidence="2" key="1">
    <citation type="submission" date="2021-12" db="EMBL/GenBank/DDBJ databases">
        <title>Prjna785345.</title>
        <authorList>
            <person name="Rujirawat T."/>
            <person name="Krajaejun T."/>
        </authorList>
    </citation>
    <scope>NUCLEOTIDE SEQUENCE</scope>
    <source>
        <strain evidence="2">Pi057C3</strain>
    </source>
</reference>
<feature type="region of interest" description="Disordered" evidence="1">
    <location>
        <begin position="207"/>
        <end position="227"/>
    </location>
</feature>
<dbReference type="EMBL" id="JAKCXM010000499">
    <property type="protein sequence ID" value="KAJ0393399.1"/>
    <property type="molecule type" value="Genomic_DNA"/>
</dbReference>
<accession>A0AAD5LAI0</accession>
<protein>
    <submittedName>
        <fullName evidence="2">Uncharacterized protein</fullName>
    </submittedName>
</protein>
<feature type="region of interest" description="Disordered" evidence="1">
    <location>
        <begin position="1"/>
        <end position="29"/>
    </location>
</feature>
<evidence type="ECO:0000313" key="2">
    <source>
        <dbReference type="EMBL" id="KAJ0393399.1"/>
    </source>
</evidence>